<evidence type="ECO:0000313" key="1">
    <source>
        <dbReference type="EMBL" id="TAA75338.1"/>
    </source>
</evidence>
<gene>
    <name evidence="1" type="ORF">CDV28_10877</name>
</gene>
<dbReference type="SUPFAM" id="SSF56784">
    <property type="entry name" value="HAD-like"/>
    <property type="match status" value="1"/>
</dbReference>
<protein>
    <submittedName>
        <fullName evidence="1">Trehalose-6-phosphatase</fullName>
    </submittedName>
</protein>
<dbReference type="Gene3D" id="3.30.70.1020">
    <property type="entry name" value="Trehalose-6-phosphate phosphatase related protein, domain 2"/>
    <property type="match status" value="1"/>
</dbReference>
<dbReference type="InterPro" id="IPR036412">
    <property type="entry name" value="HAD-like_sf"/>
</dbReference>
<accession>A0A521G2U5</accession>
<evidence type="ECO:0000313" key="2">
    <source>
        <dbReference type="Proteomes" id="UP000316238"/>
    </source>
</evidence>
<organism evidence="1 2">
    <name type="scientific">Candidatus Electronema aureum</name>
    <dbReference type="NCBI Taxonomy" id="2005002"/>
    <lineage>
        <taxon>Bacteria</taxon>
        <taxon>Pseudomonadati</taxon>
        <taxon>Thermodesulfobacteriota</taxon>
        <taxon>Desulfobulbia</taxon>
        <taxon>Desulfobulbales</taxon>
        <taxon>Desulfobulbaceae</taxon>
        <taxon>Candidatus Electronema</taxon>
    </lineage>
</organism>
<dbReference type="AlphaFoldDB" id="A0A521G2U5"/>
<dbReference type="InterPro" id="IPR023214">
    <property type="entry name" value="HAD_sf"/>
</dbReference>
<keyword evidence="2" id="KW-1185">Reference proteome</keyword>
<sequence length="258" mass="28482">MERRKAAFVFDLDGTLNHNSPLPDGLPIRGRTTDSVIDYRVIELLLELAELTDLYVATGRSMTTTADFRAHFATAGLRITGWILEHGTRIDGCPAWNERVLSEVNLASAHAQIKEIVRQHNLAIDTEYYQGSHQSVLLYSVKEQQFAAAFIAELPTIIGKQFRIIAGRRKIALIPKLGDKYAAFQAAFGQTHYIRCAAGDTDDDLTLLRNAVFPLTLRSASQLVIELVQQRGGFIAASAGHEGTAEMLKAALAQFKQT</sequence>
<dbReference type="EMBL" id="NQJD01000008">
    <property type="protein sequence ID" value="TAA75338.1"/>
    <property type="molecule type" value="Genomic_DNA"/>
</dbReference>
<reference evidence="1" key="1">
    <citation type="submission" date="2017-07" db="EMBL/GenBank/DDBJ databases">
        <title>The cable genome - Insights into the physiology and evolution of filamentous bacteria capable of sulfide oxidation via long distance electron transfer.</title>
        <authorList>
            <person name="Thorup C."/>
            <person name="Bjerg J.T."/>
            <person name="Schreiber L."/>
            <person name="Nielsen L.P."/>
            <person name="Kjeldsen K.U."/>
            <person name="Boesen T."/>
            <person name="Boggild A."/>
            <person name="Meysman F."/>
            <person name="Geelhoed J."/>
            <person name="Schramm A."/>
        </authorList>
    </citation>
    <scope>NUCLEOTIDE SEQUENCE [LARGE SCALE GENOMIC DNA]</scope>
    <source>
        <strain evidence="1">GS</strain>
    </source>
</reference>
<comment type="caution">
    <text evidence="1">The sequence shown here is derived from an EMBL/GenBank/DDBJ whole genome shotgun (WGS) entry which is preliminary data.</text>
</comment>
<dbReference type="Proteomes" id="UP000316238">
    <property type="component" value="Unassembled WGS sequence"/>
</dbReference>
<name>A0A521G2U5_9BACT</name>
<dbReference type="Gene3D" id="3.40.50.1000">
    <property type="entry name" value="HAD superfamily/HAD-like"/>
    <property type="match status" value="1"/>
</dbReference>
<proteinExistence type="predicted"/>